<evidence type="ECO:0000313" key="2">
    <source>
        <dbReference type="Proteomes" id="UP001152531"/>
    </source>
</evidence>
<keyword evidence="2" id="KW-1185">Reference proteome</keyword>
<protein>
    <submittedName>
        <fullName evidence="1">Elongator complex protein 1</fullName>
    </submittedName>
</protein>
<dbReference type="Proteomes" id="UP001152531">
    <property type="component" value="Unassembled WGS sequence"/>
</dbReference>
<dbReference type="EMBL" id="CALSDN010000007">
    <property type="protein sequence ID" value="CAH6722011.1"/>
    <property type="molecule type" value="Genomic_DNA"/>
</dbReference>
<organism evidence="1 2">
    <name type="scientific">[Candida] jaroonii</name>
    <dbReference type="NCBI Taxonomy" id="467808"/>
    <lineage>
        <taxon>Eukaryota</taxon>
        <taxon>Fungi</taxon>
        <taxon>Dikarya</taxon>
        <taxon>Ascomycota</taxon>
        <taxon>Saccharomycotina</taxon>
        <taxon>Pichiomycetes</taxon>
        <taxon>Debaryomycetaceae</taxon>
        <taxon>Yamadazyma</taxon>
    </lineage>
</organism>
<accession>A0ACA9YAC6</accession>
<gene>
    <name evidence="1" type="ORF">CLIB1444_07S07492</name>
</gene>
<proteinExistence type="predicted"/>
<name>A0ACA9YAC6_9ASCO</name>
<comment type="caution">
    <text evidence="1">The sequence shown here is derived from an EMBL/GenBank/DDBJ whole genome shotgun (WGS) entry which is preliminary data.</text>
</comment>
<reference evidence="1" key="1">
    <citation type="submission" date="2022-06" db="EMBL/GenBank/DDBJ databases">
        <authorList>
            <person name="Legras J.-L."/>
            <person name="Devillers H."/>
            <person name="Grondin C."/>
        </authorList>
    </citation>
    <scope>NUCLEOTIDE SEQUENCE</scope>
    <source>
        <strain evidence="1">CLIB 1444</strain>
    </source>
</reference>
<sequence length="1353" mass="154653">MRNLVILNKGNIVPESQYYPDLEPGSFQYDTIFDVVTNSLIFILHLYNEGIVEIQQHKRTGEINLLANFPLSQTDSKVLSLSHFVDTCQIILTYDNGDIVQITYDALSNDPDQSIIEIVGSIDVGLKAASWSPDDETLALITKENKMLLLSRSFDPIAEKILNPDDIKVSRSKHVSVGWGKAETQFRGKGARAMEREKLLLQNAGLDLKDESSPLRDPTVLAPQDGKVSDFDNNEVKISWRADCECFSVNTRESVIIEETNGETTVDENQRRVLRVFSRHGELESVSEAYDGLEFNLAWKPTGAVIASSWRHLDEEGEPVLDVIFFERNGLKRYEFNSRLNPETEIIQDIQWSCDSEILAIQLFDRIQLWTTKNFHWYLKSEIFVNKVDPLNQVEFIKFHPEKPQQFLIGTSRQGVEIVDLAHKIVSGPTQIGNDVGMTLVTDGSEVKITPLGIANVPPPVSFRELEINENINDLAVSKSNEIFSLLTSEGNIHIGYMKLNKVKTKQPKIKSVIKQSEFILSDEFVKQTAILGDSILAILVDAEDCSSIMAFDITNLEDPQFISAIQLPNKAVLLKSSADFNSLIVEHIDKTVTQLDAELNETEITQFPQLCRDFEVVRNEENEGKLTAFGITDTGKLFANDVQVAVGVTSIKVTESHLLFTTVQSKLCFIHINSASDNYQYDIFQNDQGDAQVDERIRYIERGSILISAIPSTYQVVLQAQRGNLETICPRIMVLAGVRKFIQQKKFYDAFIACRVHRIDLDLLHDFDKELFFNNLENFVNQISRIDYLDLFLSGLHEEDVTSTKYKDTFKEADGKIDTSVPEVKPLVVKTDPSLDNKKIIINKDRNIYNKDSKVNKICNGILSILLKPEYLSKYLQTVLTAYACQKPPNLLDGLKLIGTFTQPEQIEQSVIHLCFLSDVNKLYDVALSLYDVKLTLQIAQQSQKDPKEYLPFLQNLHIQPPKRKEFMIDDHLKNYSKALNWLYELGPEVQDEFDDYLIKHELYKEALKIYQYNQDNARINQILNMFAQYLRNEKNFEEAGITFESLGDDKDALDCYILGKHWKNAMAIVSKVEFNDEMIESAETLVESLTADHKYSDAGFIEYNFLNNLENAMKLYCKQYDYNMAILLATKDKKLELIETVVDKQLSEGFGTIAELLADFKGQVNSQLKRLRELRTKKKEDPYAFYGIPNDDLDTPDNVSVAASEYSANPSFFTRYTGKTQGTAKTGASRKTAKNRKREERKRAKGRKGTIYEEEYLIKSVGRLIERMDQTHPDAINLIDNLIKRSMKPQAYQIQKSWVDLIDLLRENIEEIYKMEERDRERIDDNGELYLIPEIPIPNINDFPIKHTLDY</sequence>
<evidence type="ECO:0000313" key="1">
    <source>
        <dbReference type="EMBL" id="CAH6722011.1"/>
    </source>
</evidence>